<evidence type="ECO:0000313" key="1">
    <source>
        <dbReference type="EMBL" id="CAG7821421.1"/>
    </source>
</evidence>
<proteinExistence type="predicted"/>
<protein>
    <submittedName>
        <fullName evidence="1">Uncharacterized protein</fullName>
    </submittedName>
</protein>
<accession>A0A8J2KWW3</accession>
<organism evidence="1 2">
    <name type="scientific">Allacma fusca</name>
    <dbReference type="NCBI Taxonomy" id="39272"/>
    <lineage>
        <taxon>Eukaryota</taxon>
        <taxon>Metazoa</taxon>
        <taxon>Ecdysozoa</taxon>
        <taxon>Arthropoda</taxon>
        <taxon>Hexapoda</taxon>
        <taxon>Collembola</taxon>
        <taxon>Symphypleona</taxon>
        <taxon>Sminthuridae</taxon>
        <taxon>Allacma</taxon>
    </lineage>
</organism>
<sequence length="21" mass="2441">LSSKYCSTFVFEILKTLSPNY</sequence>
<feature type="non-terminal residue" evidence="1">
    <location>
        <position position="1"/>
    </location>
</feature>
<evidence type="ECO:0000313" key="2">
    <source>
        <dbReference type="Proteomes" id="UP000708208"/>
    </source>
</evidence>
<reference evidence="1" key="1">
    <citation type="submission" date="2021-06" db="EMBL/GenBank/DDBJ databases">
        <authorList>
            <person name="Hodson N. C."/>
            <person name="Mongue J. A."/>
            <person name="Jaron S. K."/>
        </authorList>
    </citation>
    <scope>NUCLEOTIDE SEQUENCE</scope>
</reference>
<dbReference type="EMBL" id="CAJVCH010510761">
    <property type="protein sequence ID" value="CAG7821421.1"/>
    <property type="molecule type" value="Genomic_DNA"/>
</dbReference>
<comment type="caution">
    <text evidence="1">The sequence shown here is derived from an EMBL/GenBank/DDBJ whole genome shotgun (WGS) entry which is preliminary data.</text>
</comment>
<name>A0A8J2KWW3_9HEXA</name>
<gene>
    <name evidence="1" type="ORF">AFUS01_LOCUS31760</name>
</gene>
<dbReference type="AlphaFoldDB" id="A0A8J2KWW3"/>
<dbReference type="Proteomes" id="UP000708208">
    <property type="component" value="Unassembled WGS sequence"/>
</dbReference>
<keyword evidence="2" id="KW-1185">Reference proteome</keyword>